<accession>A0A6V7RKX3</accession>
<keyword evidence="3" id="KW-1185">Reference proteome</keyword>
<dbReference type="RefSeq" id="WP_185125992.1">
    <property type="nucleotide sequence ID" value="NZ_CAJEWD010000008.1"/>
</dbReference>
<dbReference type="AlphaFoldDB" id="A0A6V7RKX3"/>
<evidence type="ECO:0000259" key="1">
    <source>
        <dbReference type="Pfam" id="PF02698"/>
    </source>
</evidence>
<gene>
    <name evidence="2" type="ORF">JEODO184_01519</name>
</gene>
<comment type="caution">
    <text evidence="2">The sequence shown here is derived from an EMBL/GenBank/DDBJ whole genome shotgun (WGS) entry which is preliminary data.</text>
</comment>
<reference evidence="2 3" key="1">
    <citation type="submission" date="2020-07" db="EMBL/GenBank/DDBJ databases">
        <authorList>
            <person name="Criscuolo A."/>
        </authorList>
    </citation>
    <scope>NUCLEOTIDE SEQUENCE [LARGE SCALE GENOMIC DNA]</scope>
    <source>
        <strain evidence="2">CIP111649</strain>
    </source>
</reference>
<feature type="domain" description="DUF218" evidence="1">
    <location>
        <begin position="17"/>
        <end position="113"/>
    </location>
</feature>
<dbReference type="Proteomes" id="UP000589351">
    <property type="component" value="Unassembled WGS sequence"/>
</dbReference>
<protein>
    <recommendedName>
        <fullName evidence="1">DUF218 domain-containing protein</fullName>
    </recommendedName>
</protein>
<dbReference type="CDD" id="cd06259">
    <property type="entry name" value="YdcF-like"/>
    <property type="match status" value="1"/>
</dbReference>
<evidence type="ECO:0000313" key="3">
    <source>
        <dbReference type="Proteomes" id="UP000589351"/>
    </source>
</evidence>
<organism evidence="2 3">
    <name type="scientific">Jeotgalicoccus meleagridis</name>
    <dbReference type="NCBI Taxonomy" id="2759181"/>
    <lineage>
        <taxon>Bacteria</taxon>
        <taxon>Bacillati</taxon>
        <taxon>Bacillota</taxon>
        <taxon>Bacilli</taxon>
        <taxon>Bacillales</taxon>
        <taxon>Staphylococcaceae</taxon>
        <taxon>Jeotgalicoccus</taxon>
    </lineage>
</organism>
<evidence type="ECO:0000313" key="2">
    <source>
        <dbReference type="EMBL" id="CAD2078892.1"/>
    </source>
</evidence>
<dbReference type="Pfam" id="PF02698">
    <property type="entry name" value="DUF218"/>
    <property type="match status" value="1"/>
</dbReference>
<dbReference type="EMBL" id="CAJEWD010000008">
    <property type="protein sequence ID" value="CAD2078892.1"/>
    <property type="molecule type" value="Genomic_DNA"/>
</dbReference>
<proteinExistence type="predicted"/>
<dbReference type="InterPro" id="IPR014729">
    <property type="entry name" value="Rossmann-like_a/b/a_fold"/>
</dbReference>
<name>A0A6V7RKX3_9STAP</name>
<dbReference type="Gene3D" id="3.40.50.620">
    <property type="entry name" value="HUPs"/>
    <property type="match status" value="1"/>
</dbReference>
<dbReference type="InterPro" id="IPR003848">
    <property type="entry name" value="DUF218"/>
</dbReference>
<sequence length="173" mass="20804">MSFNHKTLIVYLDGDYRRFKTVADIYKKFKDGDAHILITSFNDNNQLRGKIDLLNDNYDFIDESHILTEYYSTSTYNNAIEIEEILKKINYGHIIIVTSQYHIYRTRLIFKDRFKNDSRFKFIGVNHHTTMVECISEIIKLGLYLMKNYKFFTKDNLLYNKSKYRSLSRLTYQ</sequence>